<evidence type="ECO:0000313" key="2">
    <source>
        <dbReference type="Proteomes" id="UP001620339"/>
    </source>
</evidence>
<reference evidence="1 2" key="1">
    <citation type="submission" date="2020-10" db="EMBL/GenBank/DDBJ databases">
        <title>Phylogeny of dyella-like bacteria.</title>
        <authorList>
            <person name="Fu J."/>
        </authorList>
    </citation>
    <scope>NUCLEOTIDE SEQUENCE [LARGE SCALE GENOMIC DNA]</scope>
    <source>
        <strain evidence="1 2">KACC 19113</strain>
    </source>
</reference>
<dbReference type="Proteomes" id="UP001620339">
    <property type="component" value="Unassembled WGS sequence"/>
</dbReference>
<name>A0ABW8J586_9GAMM</name>
<dbReference type="Pfam" id="PF14081">
    <property type="entry name" value="DUF4262"/>
    <property type="match status" value="1"/>
</dbReference>
<comment type="caution">
    <text evidence="1">The sequence shown here is derived from an EMBL/GenBank/DDBJ whole genome shotgun (WGS) entry which is preliminary data.</text>
</comment>
<keyword evidence="2" id="KW-1185">Reference proteome</keyword>
<sequence>MVRTVAEDESEQKVLDDIANFGWHCVGIFAEGEQPQYSFTVGLFESYNHPELIIFGLAPKIAHQILCTVANAAKSGRPLDLAQPSDALVNDYLCCFAQVPVSEYHEHVGFCRWYYGGNDFPLYQIVWPSRTGLFPWHPQAAPEFRAAQPVIASHTGGT</sequence>
<dbReference type="InterPro" id="IPR025358">
    <property type="entry name" value="DUF4262"/>
</dbReference>
<dbReference type="EMBL" id="JADIKK010000008">
    <property type="protein sequence ID" value="MFK2877432.1"/>
    <property type="molecule type" value="Genomic_DNA"/>
</dbReference>
<evidence type="ECO:0000313" key="1">
    <source>
        <dbReference type="EMBL" id="MFK2877432.1"/>
    </source>
</evidence>
<accession>A0ABW8J586</accession>
<organism evidence="1 2">
    <name type="scientific">Rhodanobacter hydrolyticus</name>
    <dbReference type="NCBI Taxonomy" id="2250595"/>
    <lineage>
        <taxon>Bacteria</taxon>
        <taxon>Pseudomonadati</taxon>
        <taxon>Pseudomonadota</taxon>
        <taxon>Gammaproteobacteria</taxon>
        <taxon>Lysobacterales</taxon>
        <taxon>Rhodanobacteraceae</taxon>
        <taxon>Rhodanobacter</taxon>
    </lineage>
</organism>
<proteinExistence type="predicted"/>
<dbReference type="RefSeq" id="WP_404613647.1">
    <property type="nucleotide sequence ID" value="NZ_JADIKK010000008.1"/>
</dbReference>
<protein>
    <submittedName>
        <fullName evidence="1">DUF4262 domain-containing protein</fullName>
    </submittedName>
</protein>
<gene>
    <name evidence="1" type="ORF">ISP25_10165</name>
</gene>